<protein>
    <recommendedName>
        <fullName evidence="9">Nucleoporin Nup133/Nup155-like N-terminal domain-containing protein</fullName>
    </recommendedName>
</protein>
<dbReference type="Pfam" id="PF08801">
    <property type="entry name" value="Nucleoporin_N"/>
    <property type="match status" value="1"/>
</dbReference>
<evidence type="ECO:0000256" key="2">
    <source>
        <dbReference type="ARBA" id="ARBA00007373"/>
    </source>
</evidence>
<reference evidence="8" key="2">
    <citation type="submission" date="2009-11" db="EMBL/GenBank/DDBJ databases">
        <title>The Genome Sequence of Allomyces macrogynus strain ATCC 38327.</title>
        <authorList>
            <consortium name="The Broad Institute Genome Sequencing Platform"/>
            <person name="Russ C."/>
            <person name="Cuomo C."/>
            <person name="Shea T."/>
            <person name="Young S.K."/>
            <person name="Zeng Q."/>
            <person name="Koehrsen M."/>
            <person name="Haas B."/>
            <person name="Borodovsky M."/>
            <person name="Guigo R."/>
            <person name="Alvarado L."/>
            <person name="Berlin A."/>
            <person name="Borenstein D."/>
            <person name="Chen Z."/>
            <person name="Engels R."/>
            <person name="Freedman E."/>
            <person name="Gellesch M."/>
            <person name="Goldberg J."/>
            <person name="Griggs A."/>
            <person name="Gujja S."/>
            <person name="Heiman D."/>
            <person name="Hepburn T."/>
            <person name="Howarth C."/>
            <person name="Jen D."/>
            <person name="Larson L."/>
            <person name="Lewis B."/>
            <person name="Mehta T."/>
            <person name="Park D."/>
            <person name="Pearson M."/>
            <person name="Roberts A."/>
            <person name="Saif S."/>
            <person name="Shenoy N."/>
            <person name="Sisk P."/>
            <person name="Stolte C."/>
            <person name="Sykes S."/>
            <person name="Walk T."/>
            <person name="White J."/>
            <person name="Yandava C."/>
            <person name="Burger G."/>
            <person name="Gray M.W."/>
            <person name="Holland P.W.H."/>
            <person name="King N."/>
            <person name="Lang F.B.F."/>
            <person name="Roger A.J."/>
            <person name="Ruiz-Trillo I."/>
            <person name="Lander E."/>
            <person name="Nusbaum C."/>
        </authorList>
    </citation>
    <scope>NUCLEOTIDE SEQUENCE [LARGE SCALE GENOMIC DNA]</scope>
    <source>
        <strain evidence="8">ATCC 38327</strain>
    </source>
</reference>
<comment type="similarity">
    <text evidence="2">Belongs to the non-repetitive/WGA-negative nucleoporin family.</text>
</comment>
<dbReference type="GO" id="GO:0017056">
    <property type="term" value="F:structural constituent of nuclear pore"/>
    <property type="evidence" value="ECO:0007669"/>
    <property type="project" value="InterPro"/>
</dbReference>
<dbReference type="VEuPathDB" id="FungiDB:AMAG_12601"/>
<dbReference type="InterPro" id="IPR007187">
    <property type="entry name" value="Nucleoporin_Nup133/Nup155_C"/>
</dbReference>
<reference evidence="7 8" key="1">
    <citation type="submission" date="2009-11" db="EMBL/GenBank/DDBJ databases">
        <title>Annotation of Allomyces macrogynus ATCC 38327.</title>
        <authorList>
            <consortium name="The Broad Institute Genome Sequencing Platform"/>
            <person name="Russ C."/>
            <person name="Cuomo C."/>
            <person name="Burger G."/>
            <person name="Gray M.W."/>
            <person name="Holland P.W.H."/>
            <person name="King N."/>
            <person name="Lang F.B.F."/>
            <person name="Roger A.J."/>
            <person name="Ruiz-Trillo I."/>
            <person name="Young S.K."/>
            <person name="Zeng Q."/>
            <person name="Gargeya S."/>
            <person name="Fitzgerald M."/>
            <person name="Haas B."/>
            <person name="Abouelleil A."/>
            <person name="Alvarado L."/>
            <person name="Arachchi H.M."/>
            <person name="Berlin A."/>
            <person name="Chapman S.B."/>
            <person name="Gearin G."/>
            <person name="Goldberg J."/>
            <person name="Griggs A."/>
            <person name="Gujja S."/>
            <person name="Hansen M."/>
            <person name="Heiman D."/>
            <person name="Howarth C."/>
            <person name="Larimer J."/>
            <person name="Lui A."/>
            <person name="MacDonald P.J.P."/>
            <person name="McCowen C."/>
            <person name="Montmayeur A."/>
            <person name="Murphy C."/>
            <person name="Neiman D."/>
            <person name="Pearson M."/>
            <person name="Priest M."/>
            <person name="Roberts A."/>
            <person name="Saif S."/>
            <person name="Shea T."/>
            <person name="Sisk P."/>
            <person name="Stolte C."/>
            <person name="Sykes S."/>
            <person name="Wortman J."/>
            <person name="Nusbaum C."/>
            <person name="Birren B."/>
        </authorList>
    </citation>
    <scope>NUCLEOTIDE SEQUENCE [LARGE SCALE GENOMIC DNA]</scope>
    <source>
        <strain evidence="7 8">ATCC 38327</strain>
    </source>
</reference>
<organism evidence="7 8">
    <name type="scientific">Allomyces macrogynus (strain ATCC 38327)</name>
    <name type="common">Allomyces javanicus var. macrogynus</name>
    <dbReference type="NCBI Taxonomy" id="578462"/>
    <lineage>
        <taxon>Eukaryota</taxon>
        <taxon>Fungi</taxon>
        <taxon>Fungi incertae sedis</taxon>
        <taxon>Blastocladiomycota</taxon>
        <taxon>Blastocladiomycetes</taxon>
        <taxon>Blastocladiales</taxon>
        <taxon>Blastocladiaceae</taxon>
        <taxon>Allomyces</taxon>
    </lineage>
</organism>
<evidence type="ECO:0000313" key="8">
    <source>
        <dbReference type="Proteomes" id="UP000054350"/>
    </source>
</evidence>
<dbReference type="GO" id="GO:0044611">
    <property type="term" value="C:nuclear pore inner ring"/>
    <property type="evidence" value="ECO:0007669"/>
    <property type="project" value="TreeGrafter"/>
</dbReference>
<name>A0A0L0SZN8_ALLM3</name>
<dbReference type="PANTHER" id="PTHR10350:SF6">
    <property type="entry name" value="NUCLEAR PORE COMPLEX PROTEIN NUP155"/>
    <property type="match status" value="1"/>
</dbReference>
<evidence type="ECO:0000256" key="1">
    <source>
        <dbReference type="ARBA" id="ARBA00004123"/>
    </source>
</evidence>
<dbReference type="Pfam" id="PF03177">
    <property type="entry name" value="Nucleoporin_C"/>
    <property type="match status" value="1"/>
</dbReference>
<keyword evidence="8" id="KW-1185">Reference proteome</keyword>
<evidence type="ECO:0000313" key="7">
    <source>
        <dbReference type="EMBL" id="KNE67885.1"/>
    </source>
</evidence>
<dbReference type="InterPro" id="IPR004870">
    <property type="entry name" value="Nucleoporin_Nup155"/>
</dbReference>
<evidence type="ECO:0008006" key="9">
    <source>
        <dbReference type="Google" id="ProtNLM"/>
    </source>
</evidence>
<evidence type="ECO:0000259" key="5">
    <source>
        <dbReference type="Pfam" id="PF03177"/>
    </source>
</evidence>
<dbReference type="GO" id="GO:0006405">
    <property type="term" value="P:RNA export from nucleus"/>
    <property type="evidence" value="ECO:0007669"/>
    <property type="project" value="TreeGrafter"/>
</dbReference>
<dbReference type="Gene3D" id="1.25.40.450">
    <property type="entry name" value="Nucleoporin, helical domain, N-terminal subdomain"/>
    <property type="match status" value="1"/>
</dbReference>
<dbReference type="PANTHER" id="PTHR10350">
    <property type="entry name" value="NUCLEAR PORE COMPLEX PROTEIN NUP155"/>
    <property type="match status" value="1"/>
</dbReference>
<evidence type="ECO:0000259" key="6">
    <source>
        <dbReference type="Pfam" id="PF08801"/>
    </source>
</evidence>
<keyword evidence="3" id="KW-0813">Transport</keyword>
<dbReference type="GO" id="GO:0000972">
    <property type="term" value="P:transcription-dependent tethering of RNA polymerase II gene DNA at nuclear periphery"/>
    <property type="evidence" value="ECO:0007669"/>
    <property type="project" value="TreeGrafter"/>
</dbReference>
<dbReference type="GO" id="GO:0036228">
    <property type="term" value="P:protein localization to nuclear inner membrane"/>
    <property type="evidence" value="ECO:0007669"/>
    <property type="project" value="TreeGrafter"/>
</dbReference>
<evidence type="ECO:0000256" key="4">
    <source>
        <dbReference type="ARBA" id="ARBA00023242"/>
    </source>
</evidence>
<dbReference type="eggNOG" id="KOG1900">
    <property type="taxonomic scope" value="Eukaryota"/>
</dbReference>
<dbReference type="EMBL" id="GG745354">
    <property type="protein sequence ID" value="KNE67885.1"/>
    <property type="molecule type" value="Genomic_DNA"/>
</dbReference>
<proteinExistence type="inferred from homology"/>
<dbReference type="OrthoDB" id="338970at2759"/>
<dbReference type="InterPro" id="IPR014908">
    <property type="entry name" value="Nucleoporin_Nup133/Nup155_N"/>
</dbReference>
<dbReference type="InterPro" id="IPR042537">
    <property type="entry name" value="Nucleoporin_Nup155_C_2"/>
</dbReference>
<accession>A0A0L0SZN8</accession>
<feature type="domain" description="Nucleoporin Nup133/Nup155-like C-terminal" evidence="5">
    <location>
        <begin position="651"/>
        <end position="1288"/>
    </location>
</feature>
<keyword evidence="4" id="KW-0539">Nucleus</keyword>
<dbReference type="OMA" id="CQICCIT"/>
<sequence>MARSDGEAVLGPLDLVQLFGDGARCTGNYFTATDLAATHGPHMATAAAGPECHLLVETKFVPLPAALAAQYDRLECRTYMGLFPDIDRAWITVDHRLFFWDYLRNEHVLVKEFEHVITAVGLVTPAPDIFIDEVKYLLVVATAGHVSLLCIKPTSPKGPPGTSCHLDVRNPDISVPADGASFRTIVGTRDGRIFLGGEDGHVHELCYQDAQGWWSNVAAKLPFSRAGDDQPKRKIHKRNHTRNYLQILAPTFVVNMAAMFTRSFADDPVVHLALAEDRGWLYVLHASNCIRVIDVRRDKFQVGPFIADVADQVAHLCMHSNVTDRRKLKIVAIQPVARDESNSVYLVAITNTSLRLYLGVRPDLPLDAAGANGSEPALPSTMHVLYVRLPPNRDIPQSMGQPSRLSLNQTLGTAAERAALAAGPFTPNTHLAYYARGLLLTANNATEHMDSILCAALDSALVHHQLASAREYPRERAHVLHVDGRTWDIVEVDFATMRSASASLAAGPVDPRFAEDAHPRHFLVLSSEGVRVLAKHRPIDELAYLVRMDVRDVRQFMSVYGADVTCAWLLALLCRNDGAKDTHPFLAPRTAAAQGARWPTAASASAANQVAESQVRRLFFQSGGMPREQPGEARRGDLGIAVAPLQYAPSACAKGLDLYLKRLVAPIWKLPVLSGKGAFQVKEATLTKVQADLAKLVAFIDTWPAAHEMAAAVAGFAAEARARVPPAQDDRWRADRAFLQKRFEDARLALEAVRFTLVLARRRFTDLVARMPADVAHTLTTQPFEYLISEPGRAFCGKVAAALVQLAPGAGVTGAEPLAPQLEGKCPTLLRVEDIYTTAVLEKLQGVPPPGPVGVDNVVVATHPAIDEAVALATQYAAKFDATQFAAISQRLLQLHCVRAVLDLVLLRAAERDPADAAVAYATTNDPARRGAYEERVACYQLAITALAWLHDRVTHAGDAAARHTWAKVREDVHRRALHSGDKLWHFALYEWYASLAPTLLLDLHTEYLEEWLQTQPDVEKQELLAQFYVARRQFDVAAQTLLALAQAQTVPDAAGNAPATVSLAQRIDWLQRALQTAKASMNTDVQAHVQDLLDLALLQQHLRGQLAAMGEAEAAHELEVTPVKPLQDLFELAQAYDLKMMQFRLMAAAAEDVDRTAMADLWALIFDSVDPHPAQLEAQLAEMLAVGASWTASGAADVPATAATAAATVSSPLLAPDLWVPVVVDITQRSLDARTDRHWWLRVASRSGVDLEAVYFALEQVARQARRRDDQALLVGDLVACLELWGRHAAATKAYLPGTWHAAVAVARDMAGKCGEAAAQARLDEVVRAAGPAGVAVGGAGYF</sequence>
<evidence type="ECO:0000256" key="3">
    <source>
        <dbReference type="ARBA" id="ARBA00022448"/>
    </source>
</evidence>
<gene>
    <name evidence="7" type="ORF">AMAG_12601</name>
</gene>
<dbReference type="Gene3D" id="1.20.58.1780">
    <property type="match status" value="1"/>
</dbReference>
<feature type="domain" description="Nucleoporin Nup133/Nup155-like N-terminal" evidence="6">
    <location>
        <begin position="57"/>
        <end position="530"/>
    </location>
</feature>
<dbReference type="GO" id="GO:0006606">
    <property type="term" value="P:protein import into nucleus"/>
    <property type="evidence" value="ECO:0007669"/>
    <property type="project" value="TreeGrafter"/>
</dbReference>
<dbReference type="Gene3D" id="1.25.40.440">
    <property type="entry name" value="Nucleoporin, helical domain, central subdomain"/>
    <property type="match status" value="1"/>
</dbReference>
<comment type="subcellular location">
    <subcellularLocation>
        <location evidence="1">Nucleus</location>
    </subcellularLocation>
</comment>
<dbReference type="Proteomes" id="UP000054350">
    <property type="component" value="Unassembled WGS sequence"/>
</dbReference>
<dbReference type="InterPro" id="IPR042533">
    <property type="entry name" value="Nucleoporin_Nup155_C_1"/>
</dbReference>
<dbReference type="STRING" id="578462.A0A0L0SZN8"/>